<evidence type="ECO:0000313" key="2">
    <source>
        <dbReference type="Proteomes" id="UP000215244"/>
    </source>
</evidence>
<dbReference type="Proteomes" id="UP000215244">
    <property type="component" value="Chromosome"/>
</dbReference>
<proteinExistence type="predicted"/>
<accession>A0A223V802</accession>
<keyword evidence="2" id="KW-1185">Reference proteome</keyword>
<gene>
    <name evidence="1" type="ORF">CJ263_15610</name>
</gene>
<organism evidence="1 2">
    <name type="scientific">Maribacter cobaltidurans</name>
    <dbReference type="NCBI Taxonomy" id="1178778"/>
    <lineage>
        <taxon>Bacteria</taxon>
        <taxon>Pseudomonadati</taxon>
        <taxon>Bacteroidota</taxon>
        <taxon>Flavobacteriia</taxon>
        <taxon>Flavobacteriales</taxon>
        <taxon>Flavobacteriaceae</taxon>
        <taxon>Maribacter</taxon>
    </lineage>
</organism>
<dbReference type="KEGG" id="marb:CJ263_15610"/>
<dbReference type="Pfam" id="PF09357">
    <property type="entry name" value="RteC"/>
    <property type="match status" value="1"/>
</dbReference>
<dbReference type="InterPro" id="IPR018534">
    <property type="entry name" value="Tet_reg_excision_RteC"/>
</dbReference>
<dbReference type="AlphaFoldDB" id="A0A223V802"/>
<dbReference type="EMBL" id="CP022957">
    <property type="protein sequence ID" value="ASV31524.1"/>
    <property type="molecule type" value="Genomic_DNA"/>
</dbReference>
<sequence>MILTESITFSLKKYANILSDLERHIEFLEFDNSTSIIFKAEKIIEKAKESLKKARKIVLSQGFDNKESEIYFFKIIKPKLYSKLIYHLKLFDIENKRPRGSTKSQIKYFNSQINKLQTYLNDNLDFYTYYRRESSIFDEYYFLRGNATIKLFPGTFHFLTDEQFSTSHDSMVAQIMAYDLLIIYIKREIDRLENNGSLRESRMMWTNNKIDLIELIYALYSTNCVNKGRADIKDIAYAAERIFKVDLGDYYRAFLEIRMRKKGRTKFLDALKENLEKRMDEIDE</sequence>
<name>A0A223V802_9FLAO</name>
<reference evidence="1 2" key="1">
    <citation type="submission" date="2017-08" db="EMBL/GenBank/DDBJ databases">
        <title>The complete genome sequence of Maribacter sp. B1, isolated from deep-sea sediment.</title>
        <authorList>
            <person name="Wu Y.-H."/>
            <person name="Cheng H."/>
            <person name="Xu X.-W."/>
        </authorList>
    </citation>
    <scope>NUCLEOTIDE SEQUENCE [LARGE SCALE GENOMIC DNA]</scope>
    <source>
        <strain evidence="1 2">B1</strain>
    </source>
</reference>
<evidence type="ECO:0008006" key="3">
    <source>
        <dbReference type="Google" id="ProtNLM"/>
    </source>
</evidence>
<protein>
    <recommendedName>
        <fullName evidence="3">Tetracycline regulation of excision, RteC</fullName>
    </recommendedName>
</protein>
<evidence type="ECO:0000313" key="1">
    <source>
        <dbReference type="EMBL" id="ASV31524.1"/>
    </source>
</evidence>